<name>A0AAD9MGL9_9PEZI</name>
<comment type="caution">
    <text evidence="1">The sequence shown here is derived from an EMBL/GenBank/DDBJ whole genome shotgun (WGS) entry which is preliminary data.</text>
</comment>
<proteinExistence type="predicted"/>
<dbReference type="EMBL" id="JAQQPM010000005">
    <property type="protein sequence ID" value="KAK2071971.1"/>
    <property type="molecule type" value="Genomic_DNA"/>
</dbReference>
<gene>
    <name evidence="1" type="ORF">P8C59_006352</name>
</gene>
<dbReference type="Proteomes" id="UP001217918">
    <property type="component" value="Unassembled WGS sequence"/>
</dbReference>
<organism evidence="1 2">
    <name type="scientific">Phyllachora maydis</name>
    <dbReference type="NCBI Taxonomy" id="1825666"/>
    <lineage>
        <taxon>Eukaryota</taxon>
        <taxon>Fungi</taxon>
        <taxon>Dikarya</taxon>
        <taxon>Ascomycota</taxon>
        <taxon>Pezizomycotina</taxon>
        <taxon>Sordariomycetes</taxon>
        <taxon>Sordariomycetidae</taxon>
        <taxon>Phyllachorales</taxon>
        <taxon>Phyllachoraceae</taxon>
        <taxon>Phyllachora</taxon>
    </lineage>
</organism>
<sequence length="72" mass="8133">MVSKHLHKTHIYPRDRLCFRGHACAYTSQYHIDPVSINISTGLLHPGCIKCSARLNSYGNADQDKAMYRTAV</sequence>
<reference evidence="1" key="1">
    <citation type="journal article" date="2023" name="Mol. Plant Microbe Interact.">
        <title>Elucidating the Obligate Nature and Biological Capacity of an Invasive Fungal Corn Pathogen.</title>
        <authorList>
            <person name="MacCready J.S."/>
            <person name="Roggenkamp E.M."/>
            <person name="Gdanetz K."/>
            <person name="Chilvers M.I."/>
        </authorList>
    </citation>
    <scope>NUCLEOTIDE SEQUENCE</scope>
    <source>
        <strain evidence="1">PM02</strain>
    </source>
</reference>
<dbReference type="AlphaFoldDB" id="A0AAD9MGL9"/>
<evidence type="ECO:0000313" key="1">
    <source>
        <dbReference type="EMBL" id="KAK2071971.1"/>
    </source>
</evidence>
<evidence type="ECO:0000313" key="2">
    <source>
        <dbReference type="Proteomes" id="UP001217918"/>
    </source>
</evidence>
<protein>
    <submittedName>
        <fullName evidence="1">Uncharacterized protein</fullName>
    </submittedName>
</protein>
<keyword evidence="2" id="KW-1185">Reference proteome</keyword>
<accession>A0AAD9MGL9</accession>